<dbReference type="PROSITE" id="PS51257">
    <property type="entry name" value="PROKAR_LIPOPROTEIN"/>
    <property type="match status" value="1"/>
</dbReference>
<reference evidence="1 2" key="1">
    <citation type="submission" date="2017-12" db="EMBL/GenBank/DDBJ databases">
        <title>Complete genome sequence of Spiroplasma floricola 23-6 (ATCC 29989).</title>
        <authorList>
            <person name="Tsai Y.-M."/>
            <person name="Wu P.-S."/>
            <person name="Lo W.-S."/>
            <person name="Kuo C.-H."/>
        </authorList>
    </citation>
    <scope>NUCLEOTIDE SEQUENCE [LARGE SCALE GENOMIC DNA]</scope>
    <source>
        <strain evidence="1 2">23-6</strain>
    </source>
</reference>
<accession>A0A2K8SDY6</accession>
<dbReference type="AlphaFoldDB" id="A0A2K8SDY6"/>
<proteinExistence type="predicted"/>
<gene>
    <name evidence="1" type="ORF">SFLOR_v1c05810</name>
</gene>
<dbReference type="RefSeq" id="WP_100916613.1">
    <property type="nucleotide sequence ID" value="NZ_CP025057.1"/>
</dbReference>
<keyword evidence="2" id="KW-1185">Reference proteome</keyword>
<dbReference type="OrthoDB" id="390172at2"/>
<protein>
    <submittedName>
        <fullName evidence="1">Uncharacterized protein</fullName>
    </submittedName>
</protein>
<organism evidence="1 2">
    <name type="scientific">Spiroplasma floricola 23-6</name>
    <dbReference type="NCBI Taxonomy" id="1336749"/>
    <lineage>
        <taxon>Bacteria</taxon>
        <taxon>Bacillati</taxon>
        <taxon>Mycoplasmatota</taxon>
        <taxon>Mollicutes</taxon>
        <taxon>Entomoplasmatales</taxon>
        <taxon>Spiroplasmataceae</taxon>
        <taxon>Spiroplasma</taxon>
    </lineage>
</organism>
<name>A0A2K8SDY6_9MOLU</name>
<evidence type="ECO:0000313" key="1">
    <source>
        <dbReference type="EMBL" id="AUB31633.1"/>
    </source>
</evidence>
<sequence>MKKKIFYLNEDLEYTYEYVFYNQGIGACSHEKIANDQRDNKFKCINCFMIFSFVNQKQLDRFSSRVIKEHDFERAEIELKRRIKGKKLVNEYDK</sequence>
<dbReference type="KEGG" id="sfz:SFLOR_v1c05810"/>
<dbReference type="Proteomes" id="UP000231823">
    <property type="component" value="Chromosome"/>
</dbReference>
<dbReference type="EMBL" id="CP025057">
    <property type="protein sequence ID" value="AUB31633.1"/>
    <property type="molecule type" value="Genomic_DNA"/>
</dbReference>
<evidence type="ECO:0000313" key="2">
    <source>
        <dbReference type="Proteomes" id="UP000231823"/>
    </source>
</evidence>